<accession>A0ABQ5XID6</accession>
<evidence type="ECO:0000313" key="1">
    <source>
        <dbReference type="EMBL" id="GLQ90818.1"/>
    </source>
</evidence>
<dbReference type="Proteomes" id="UP001156627">
    <property type="component" value="Unassembled WGS sequence"/>
</dbReference>
<name>A0ABQ5XID6_9GAMM</name>
<proteinExistence type="predicted"/>
<keyword evidence="2" id="KW-1185">Reference proteome</keyword>
<evidence type="ECO:0000313" key="2">
    <source>
        <dbReference type="Proteomes" id="UP001156627"/>
    </source>
</evidence>
<dbReference type="EMBL" id="BSOA01000052">
    <property type="protein sequence ID" value="GLQ90818.1"/>
    <property type="molecule type" value="Genomic_DNA"/>
</dbReference>
<reference evidence="2" key="1">
    <citation type="journal article" date="2019" name="Int. J. Syst. Evol. Microbiol.">
        <title>The Global Catalogue of Microorganisms (GCM) 10K type strain sequencing project: providing services to taxonomists for standard genome sequencing and annotation.</title>
        <authorList>
            <consortium name="The Broad Institute Genomics Platform"/>
            <consortium name="The Broad Institute Genome Sequencing Center for Infectious Disease"/>
            <person name="Wu L."/>
            <person name="Ma J."/>
        </authorList>
    </citation>
    <scope>NUCLEOTIDE SEQUENCE [LARGE SCALE GENOMIC DNA]</scope>
    <source>
        <strain evidence="2">NBRC 111981</strain>
    </source>
</reference>
<organism evidence="1 2">
    <name type="scientific">Dyella flagellata</name>
    <dbReference type="NCBI Taxonomy" id="1867833"/>
    <lineage>
        <taxon>Bacteria</taxon>
        <taxon>Pseudomonadati</taxon>
        <taxon>Pseudomonadota</taxon>
        <taxon>Gammaproteobacteria</taxon>
        <taxon>Lysobacterales</taxon>
        <taxon>Rhodanobacteraceae</taxon>
        <taxon>Dyella</taxon>
    </lineage>
</organism>
<gene>
    <name evidence="1" type="ORF">GCM10007898_43940</name>
</gene>
<comment type="caution">
    <text evidence="1">The sequence shown here is derived from an EMBL/GenBank/DDBJ whole genome shotgun (WGS) entry which is preliminary data.</text>
</comment>
<sequence>MARKAVAITAFAVHIDQGLAEAEDGTFHQRTPSNGFVFFKGAAGQRPIEIKAGFGRSVSLALHSNPLSIGRGDMFCFIGR</sequence>
<protein>
    <submittedName>
        <fullName evidence="1">Uncharacterized protein</fullName>
    </submittedName>
</protein>